<evidence type="ECO:0000256" key="2">
    <source>
        <dbReference type="ARBA" id="ARBA00007814"/>
    </source>
</evidence>
<dbReference type="Pfam" id="PF05731">
    <property type="entry name" value="TROVE"/>
    <property type="match status" value="2"/>
</dbReference>
<dbReference type="PANTHER" id="PTHR14202">
    <property type="entry name" value="60 KDA RIBONUCLEOPROTEIN SSA/RO"/>
    <property type="match status" value="1"/>
</dbReference>
<evidence type="ECO:0000256" key="5">
    <source>
        <dbReference type="ARBA" id="ARBA00022884"/>
    </source>
</evidence>
<protein>
    <submittedName>
        <fullName evidence="8">TROVE domain-containing protein</fullName>
    </submittedName>
</protein>
<name>A0A1G9T9P2_9BACT</name>
<dbReference type="PROSITE" id="PS50988">
    <property type="entry name" value="TROVE"/>
    <property type="match status" value="1"/>
</dbReference>
<dbReference type="SUPFAM" id="SSF53300">
    <property type="entry name" value="vWA-like"/>
    <property type="match status" value="1"/>
</dbReference>
<keyword evidence="4" id="KW-0479">Metal-binding</keyword>
<organism evidence="8 9">
    <name type="scientific">Catalinimonas alkaloidigena</name>
    <dbReference type="NCBI Taxonomy" id="1075417"/>
    <lineage>
        <taxon>Bacteria</taxon>
        <taxon>Pseudomonadati</taxon>
        <taxon>Bacteroidota</taxon>
        <taxon>Cytophagia</taxon>
        <taxon>Cytophagales</taxon>
        <taxon>Catalimonadaceae</taxon>
        <taxon>Catalinimonas</taxon>
    </lineage>
</organism>
<dbReference type="STRING" id="1075417.SAMN05421823_113133"/>
<dbReference type="GO" id="GO:0046872">
    <property type="term" value="F:metal ion binding"/>
    <property type="evidence" value="ECO:0007669"/>
    <property type="project" value="UniProtKB-KW"/>
</dbReference>
<dbReference type="SUPFAM" id="SSF140864">
    <property type="entry name" value="TROVE domain-like"/>
    <property type="match status" value="1"/>
</dbReference>
<reference evidence="8 9" key="1">
    <citation type="submission" date="2016-10" db="EMBL/GenBank/DDBJ databases">
        <authorList>
            <person name="de Groot N.N."/>
        </authorList>
    </citation>
    <scope>NUCLEOTIDE SEQUENCE [LARGE SCALE GENOMIC DNA]</scope>
    <source>
        <strain evidence="8 9">DSM 25186</strain>
    </source>
</reference>
<dbReference type="Proteomes" id="UP000198510">
    <property type="component" value="Unassembled WGS sequence"/>
</dbReference>
<comment type="similarity">
    <text evidence="2">Belongs to the Ro 60 kDa family.</text>
</comment>
<feature type="domain" description="TROVE" evidence="7">
    <location>
        <begin position="13"/>
        <end position="319"/>
    </location>
</feature>
<dbReference type="OrthoDB" id="208855at2"/>
<keyword evidence="3" id="KW-0963">Cytoplasm</keyword>
<keyword evidence="6" id="KW-0687">Ribonucleoprotein</keyword>
<evidence type="ECO:0000313" key="8">
    <source>
        <dbReference type="EMBL" id="SDM44360.1"/>
    </source>
</evidence>
<evidence type="ECO:0000256" key="6">
    <source>
        <dbReference type="ARBA" id="ARBA00023274"/>
    </source>
</evidence>
<gene>
    <name evidence="8" type="ORF">SAMN05421823_113133</name>
</gene>
<dbReference type="PANTHER" id="PTHR14202:SF0">
    <property type="entry name" value="RNA-BINDING PROTEIN RO60"/>
    <property type="match status" value="1"/>
</dbReference>
<dbReference type="GO" id="GO:1990904">
    <property type="term" value="C:ribonucleoprotein complex"/>
    <property type="evidence" value="ECO:0007669"/>
    <property type="project" value="UniProtKB-KW"/>
</dbReference>
<dbReference type="AlphaFoldDB" id="A0A1G9T9P2"/>
<dbReference type="RefSeq" id="WP_089687699.1">
    <property type="nucleotide sequence ID" value="NZ_FNFO01000013.1"/>
</dbReference>
<dbReference type="Gene3D" id="3.40.50.410">
    <property type="entry name" value="von Willebrand factor, type A domain"/>
    <property type="match status" value="1"/>
</dbReference>
<evidence type="ECO:0000256" key="1">
    <source>
        <dbReference type="ARBA" id="ARBA00004496"/>
    </source>
</evidence>
<evidence type="ECO:0000313" key="9">
    <source>
        <dbReference type="Proteomes" id="UP000198510"/>
    </source>
</evidence>
<dbReference type="GO" id="GO:0003723">
    <property type="term" value="F:RNA binding"/>
    <property type="evidence" value="ECO:0007669"/>
    <property type="project" value="UniProtKB-KW"/>
</dbReference>
<accession>A0A1G9T9P2</accession>
<dbReference type="InterPro" id="IPR037214">
    <property type="entry name" value="TROVE_dom_sf"/>
</dbReference>
<dbReference type="GO" id="GO:0005737">
    <property type="term" value="C:cytoplasm"/>
    <property type="evidence" value="ECO:0007669"/>
    <property type="project" value="UniProtKB-SubCell"/>
</dbReference>
<dbReference type="InterPro" id="IPR008858">
    <property type="entry name" value="TROVE_dom"/>
</dbReference>
<evidence type="ECO:0000259" key="7">
    <source>
        <dbReference type="PROSITE" id="PS50988"/>
    </source>
</evidence>
<evidence type="ECO:0000256" key="4">
    <source>
        <dbReference type="ARBA" id="ARBA00022723"/>
    </source>
</evidence>
<evidence type="ECO:0000256" key="3">
    <source>
        <dbReference type="ARBA" id="ARBA00022490"/>
    </source>
</evidence>
<dbReference type="InterPro" id="IPR036465">
    <property type="entry name" value="vWFA_dom_sf"/>
</dbReference>
<proteinExistence type="inferred from homology"/>
<dbReference type="EMBL" id="FNFO01000013">
    <property type="protein sequence ID" value="SDM44360.1"/>
    <property type="molecule type" value="Genomic_DNA"/>
</dbReference>
<dbReference type="InterPro" id="IPR040322">
    <property type="entry name" value="TROVE2"/>
</dbReference>
<comment type="subcellular location">
    <subcellularLocation>
        <location evidence="1">Cytoplasm</location>
    </subcellularLocation>
</comment>
<keyword evidence="5" id="KW-0694">RNA-binding</keyword>
<keyword evidence="9" id="KW-1185">Reference proteome</keyword>
<sequence length="505" mass="56612">MRFNVPLRNRDRTRNYEGAEAYTLSPELELYAAVVTTTLSDKFYEGSDERLERIRQLIAQVDPAFVARLAVYAREQMHLRSVPLALTVELARIHTGDSLVGRLTGRVIQRADEITELLACYQAANGRTGAKKLGRLSKQLQKGLAVAFNRFDAYQLAKYDRAAEIRLRDALFLVHPKAKDAAQQALFDRLVRDELQTPYTWETELSATGQAQFATEAEKAAAFRARWEELITSGRLGYMALLRNLRNLLEAGISPAHVDRVCQTLADPRAVARSRQLPFRFLSAYREVQDVRSGYTPQVLDALEAAVLASAANLPGFDGDTSVLVACDVSGSMQRPLSPRSKVQHYDIGLVLGMLLQSRCRNVLTGIFGDTWKTIGLPQQRVLANVMDLRRREGEVGYATNGYLVIQELLRRGQRIDKVMIFTDCQLWDSRSSNGSLADEWQRYRRFAPNARLYVFDLAGYGTAPLRVIGRDVHLIAGWSDKVFDVLAALESGAEALSVIEQIEL</sequence>